<dbReference type="InterPro" id="IPR029058">
    <property type="entry name" value="AB_hydrolase_fold"/>
</dbReference>
<dbReference type="InterPro" id="IPR057326">
    <property type="entry name" value="KR_dom"/>
</dbReference>
<keyword evidence="3" id="KW-0808">Transferase</keyword>
<proteinExistence type="predicted"/>
<comment type="caution">
    <text evidence="9">The sequence shown here is derived from an EMBL/GenBank/DDBJ whole genome shotgun (WGS) entry which is preliminary data.</text>
</comment>
<dbReference type="Pfam" id="PF00975">
    <property type="entry name" value="Thioesterase"/>
    <property type="match status" value="1"/>
</dbReference>
<evidence type="ECO:0000256" key="2">
    <source>
        <dbReference type="ARBA" id="ARBA00022553"/>
    </source>
</evidence>
<reference evidence="9 10" key="1">
    <citation type="submission" date="2019-03" db="EMBL/GenBank/DDBJ databases">
        <title>Draft genome sequences of novel Actinobacteria.</title>
        <authorList>
            <person name="Sahin N."/>
            <person name="Ay H."/>
            <person name="Saygin H."/>
        </authorList>
    </citation>
    <scope>NUCLEOTIDE SEQUENCE [LARGE SCALE GENOMIC DNA]</scope>
    <source>
        <strain evidence="9 10">DSM 41900</strain>
    </source>
</reference>
<dbReference type="GO" id="GO:0031177">
    <property type="term" value="F:phosphopantetheine binding"/>
    <property type="evidence" value="ECO:0007669"/>
    <property type="project" value="InterPro"/>
</dbReference>
<dbReference type="EMBL" id="SMKI01000440">
    <property type="protein sequence ID" value="TDC66820.1"/>
    <property type="molecule type" value="Genomic_DNA"/>
</dbReference>
<evidence type="ECO:0000256" key="5">
    <source>
        <dbReference type="ARBA" id="ARBA00023268"/>
    </source>
</evidence>
<dbReference type="InterPro" id="IPR001031">
    <property type="entry name" value="Thioesterase"/>
</dbReference>
<dbReference type="OrthoDB" id="4539607at2"/>
<dbReference type="SMART" id="SM01294">
    <property type="entry name" value="PKS_PP_betabranch"/>
    <property type="match status" value="1"/>
</dbReference>
<evidence type="ECO:0000256" key="4">
    <source>
        <dbReference type="ARBA" id="ARBA00023194"/>
    </source>
</evidence>
<dbReference type="InterPro" id="IPR036736">
    <property type="entry name" value="ACP-like_sf"/>
</dbReference>
<dbReference type="InterPro" id="IPR016035">
    <property type="entry name" value="Acyl_Trfase/lysoPLipase"/>
</dbReference>
<dbReference type="PANTHER" id="PTHR43775">
    <property type="entry name" value="FATTY ACID SYNTHASE"/>
    <property type="match status" value="1"/>
</dbReference>
<evidence type="ECO:0000313" key="9">
    <source>
        <dbReference type="EMBL" id="TDC66820.1"/>
    </source>
</evidence>
<protein>
    <submittedName>
        <fullName evidence="9">SDR family NAD(P)-dependent oxidoreductase</fullName>
    </submittedName>
</protein>
<feature type="region of interest" description="Disordered" evidence="7">
    <location>
        <begin position="676"/>
        <end position="699"/>
    </location>
</feature>
<dbReference type="CDD" id="cd08952">
    <property type="entry name" value="KR_1_SDR_x"/>
    <property type="match status" value="1"/>
</dbReference>
<accession>A0A4R4SS26</accession>
<dbReference type="SMART" id="SM00824">
    <property type="entry name" value="PKS_TE"/>
    <property type="match status" value="1"/>
</dbReference>
<evidence type="ECO:0000256" key="3">
    <source>
        <dbReference type="ARBA" id="ARBA00022679"/>
    </source>
</evidence>
<dbReference type="PANTHER" id="PTHR43775:SF51">
    <property type="entry name" value="INACTIVE PHENOLPHTHIOCEROL SYNTHESIS POLYKETIDE SYNTHASE TYPE I PKS1-RELATED"/>
    <property type="match status" value="1"/>
</dbReference>
<dbReference type="RefSeq" id="WP_132821212.1">
    <property type="nucleotide sequence ID" value="NZ_SMKI01000440.1"/>
</dbReference>
<dbReference type="Gene3D" id="3.30.70.3290">
    <property type="match status" value="1"/>
</dbReference>
<feature type="region of interest" description="Disordered" evidence="7">
    <location>
        <begin position="512"/>
        <end position="532"/>
    </location>
</feature>
<keyword evidence="2" id="KW-0597">Phosphoprotein</keyword>
<dbReference type="SMART" id="SM00823">
    <property type="entry name" value="PKS_PP"/>
    <property type="match status" value="1"/>
</dbReference>
<evidence type="ECO:0000313" key="10">
    <source>
        <dbReference type="Proteomes" id="UP000295345"/>
    </source>
</evidence>
<dbReference type="Pfam" id="PF22621">
    <property type="entry name" value="CurL-like_PKS_C"/>
    <property type="match status" value="1"/>
</dbReference>
<gene>
    <name evidence="9" type="ORF">E1283_29430</name>
</gene>
<dbReference type="SMART" id="SM00827">
    <property type="entry name" value="PKS_AT"/>
    <property type="match status" value="1"/>
</dbReference>
<dbReference type="InterPro" id="IPR016036">
    <property type="entry name" value="Malonyl_transacylase_ACP-bd"/>
</dbReference>
<keyword evidence="1" id="KW-0596">Phosphopantetheine</keyword>
<dbReference type="GO" id="GO:0004312">
    <property type="term" value="F:fatty acid synthase activity"/>
    <property type="evidence" value="ECO:0007669"/>
    <property type="project" value="TreeGrafter"/>
</dbReference>
<dbReference type="InterPro" id="IPR014043">
    <property type="entry name" value="Acyl_transferase_dom"/>
</dbReference>
<keyword evidence="10" id="KW-1185">Reference proteome</keyword>
<dbReference type="Pfam" id="PF00550">
    <property type="entry name" value="PP-binding"/>
    <property type="match status" value="1"/>
</dbReference>
<dbReference type="Gene3D" id="3.40.366.10">
    <property type="entry name" value="Malonyl-Coenzyme A Acyl Carrier Protein, domain 2"/>
    <property type="match status" value="1"/>
</dbReference>
<dbReference type="Gene3D" id="3.40.50.1820">
    <property type="entry name" value="alpha/beta hydrolase"/>
    <property type="match status" value="1"/>
</dbReference>
<dbReference type="InterPro" id="IPR036291">
    <property type="entry name" value="NAD(P)-bd_dom_sf"/>
</dbReference>
<feature type="compositionally biased region" description="Basic and acidic residues" evidence="7">
    <location>
        <begin position="518"/>
        <end position="529"/>
    </location>
</feature>
<dbReference type="SUPFAM" id="SSF53474">
    <property type="entry name" value="alpha/beta-Hydrolases"/>
    <property type="match status" value="1"/>
</dbReference>
<dbReference type="InterPro" id="IPR009081">
    <property type="entry name" value="PP-bd_ACP"/>
</dbReference>
<dbReference type="Gene3D" id="3.40.50.720">
    <property type="entry name" value="NAD(P)-binding Rossmann-like Domain"/>
    <property type="match status" value="1"/>
</dbReference>
<dbReference type="SMART" id="SM00822">
    <property type="entry name" value="PKS_KR"/>
    <property type="match status" value="1"/>
</dbReference>
<keyword evidence="5" id="KW-0511">Multifunctional enzyme</keyword>
<dbReference type="InterPro" id="IPR013968">
    <property type="entry name" value="PKS_KR"/>
</dbReference>
<dbReference type="Pfam" id="PF00698">
    <property type="entry name" value="Acyl_transf_1"/>
    <property type="match status" value="1"/>
</dbReference>
<dbReference type="InterPro" id="IPR001227">
    <property type="entry name" value="Ac_transferase_dom_sf"/>
</dbReference>
<evidence type="ECO:0000256" key="6">
    <source>
        <dbReference type="ARBA" id="ARBA00023315"/>
    </source>
</evidence>
<name>A0A4R4SS26_9ACTN</name>
<dbReference type="GO" id="GO:0006633">
    <property type="term" value="P:fatty acid biosynthetic process"/>
    <property type="evidence" value="ECO:0007669"/>
    <property type="project" value="TreeGrafter"/>
</dbReference>
<evidence type="ECO:0000256" key="1">
    <source>
        <dbReference type="ARBA" id="ARBA00022450"/>
    </source>
</evidence>
<dbReference type="GO" id="GO:0017000">
    <property type="term" value="P:antibiotic biosynthetic process"/>
    <property type="evidence" value="ECO:0007669"/>
    <property type="project" value="UniProtKB-KW"/>
</dbReference>
<organism evidence="9 10">
    <name type="scientific">Streptomyces hainanensis</name>
    <dbReference type="NCBI Taxonomy" id="402648"/>
    <lineage>
        <taxon>Bacteria</taxon>
        <taxon>Bacillati</taxon>
        <taxon>Actinomycetota</taxon>
        <taxon>Actinomycetes</taxon>
        <taxon>Kitasatosporales</taxon>
        <taxon>Streptomycetaceae</taxon>
        <taxon>Streptomyces</taxon>
    </lineage>
</organism>
<dbReference type="Gene3D" id="1.10.1200.10">
    <property type="entry name" value="ACP-like"/>
    <property type="match status" value="1"/>
</dbReference>
<dbReference type="Pfam" id="PF08659">
    <property type="entry name" value="KR"/>
    <property type="match status" value="1"/>
</dbReference>
<dbReference type="PROSITE" id="PS50075">
    <property type="entry name" value="CARRIER"/>
    <property type="match status" value="1"/>
</dbReference>
<evidence type="ECO:0000259" key="8">
    <source>
        <dbReference type="PROSITE" id="PS50075"/>
    </source>
</evidence>
<dbReference type="SUPFAM" id="SSF55048">
    <property type="entry name" value="Probable ACP-binding domain of malonyl-CoA ACP transacylase"/>
    <property type="match status" value="1"/>
</dbReference>
<keyword evidence="6" id="KW-0012">Acyltransferase</keyword>
<dbReference type="InterPro" id="IPR020802">
    <property type="entry name" value="TesA-like"/>
</dbReference>
<feature type="non-terminal residue" evidence="9">
    <location>
        <position position="1"/>
    </location>
</feature>
<dbReference type="InterPro" id="IPR050091">
    <property type="entry name" value="PKS_NRPS_Biosynth_Enz"/>
</dbReference>
<dbReference type="SUPFAM" id="SSF52151">
    <property type="entry name" value="FabD/lysophospholipase-like"/>
    <property type="match status" value="1"/>
</dbReference>
<dbReference type="Proteomes" id="UP000295345">
    <property type="component" value="Unassembled WGS sequence"/>
</dbReference>
<feature type="region of interest" description="Disordered" evidence="7">
    <location>
        <begin position="1343"/>
        <end position="1363"/>
    </location>
</feature>
<dbReference type="SUPFAM" id="SSF51735">
    <property type="entry name" value="NAD(P)-binding Rossmann-fold domains"/>
    <property type="match status" value="2"/>
</dbReference>
<dbReference type="InterPro" id="IPR020806">
    <property type="entry name" value="PKS_PP-bd"/>
</dbReference>
<feature type="compositionally biased region" description="Low complexity" evidence="7">
    <location>
        <begin position="690"/>
        <end position="699"/>
    </location>
</feature>
<keyword evidence="4" id="KW-0045">Antibiotic biosynthesis</keyword>
<feature type="domain" description="Carrier" evidence="8">
    <location>
        <begin position="974"/>
        <end position="1049"/>
    </location>
</feature>
<sequence>ARLPWVLSARDPRALHEQAHRLLDRVERDPDLDPTAIGLALATTRSALEHRAVLHGRDRAELVAVLTDLAAGRPNARLALGANPSRPDRTALLFTGQGAQRPGMGRELHDAFPAFAEAFDEACAAFDGLLPSSPRDAVLAADGTSGAAASDDTGAAQPALFAYETALYRLWRSRVPEQPDFLIGHSLGEITAAHVSGVLSLADAARLVAARATLMAALPAGGAMTAIAATEEEVAEELTRRSHEGTVVIAAINGPTSVVVSGVAEAVTRVAETFAARGRRTSQLRVSHAFHSPLMEPMLDDFAGTLRQLTFAEPSLPVVTNLTGRPADHGQLTSPEYWLDQVRRPVRFHDGIRTLRSLGVTTFVEIGPDAVLTADLGESHAGEDRPTAIATQRRGGRQVETFANALTTAFLHGLPVDWAADHTADARTPAALPQLPGYAFQRDTYALMPSTARRRERLAAQVADWRYRIRWEPIAVDQRATLSGRWLVAADPRDPLTVRVVDALRRHGATVTSLDAHAPADDRGGDEPTGRPWNAVRDLAAGPGGLSGVVSLLAAGDMTQEHEPAGRAAIPARVTGALGHDILLVQALEEAGVRAPLWWVTRGAVSVDAEPVTSLVGAASAGLGRVVGLERPAEWGGLVDLPHEVDDRALDVLAGVIAATADEDQVAVRDDGPHARRLARADDRPPATPFRPSGTALITGGTGGLGGHVARWLAREGTRDLVLLSRRGPAAPGADRLRTELEAMGATVTTLACDVADRTALAAVLDRLRAEGRTPRTVVHAAGRHNQVEPVTVTDPATLADVIDAKVGGALLLDELLVGVPLDAFVLFSSGAGVWGGAGQGPYAAANAFLDALAERRRAAGRPATAVAWGIWAGDGMAKELDERAIGRLGLRAMEPEHAVVALGQALAGDDTTVTVADVEWTRFAGNYRLSTPRRLIAGLVPRTEPDAVSPDTTVAAKGLRERLAALPEAERRVALLDLVLQEVAAELGHRTTERIDPHQRFQDLGTDSMAAIGIRDRLNRLTGLTLTASLIYDNETPSELASFLTAGLARPRESTEGGEHGSLAPLYRRIALLGRSYEGETMLDAAATLRATFDSPEALDGSDWQRAGATRLSEGASDAPLVIAFPPVGPVEPSVQYARLSSHLRGGLDLSVVTLPGFRETEPLPARVDTLARVLAEAALRHAGGRTLALLGYSSGGWFAHRVARELEAMGSHPVGVVLLDTYQPDGMALRMRKAMNYELIERRSEFVSLDYPALTAFGRYRVLHRGWRPEPVRAPTLFVRPSECVPGNPDEPTTGYDGWRATWPLDHELSEVPGDHCTMVSDHADMTAEVVRRWLLSHTAAHSPSDGVAPTTGMASAAGPR</sequence>
<evidence type="ECO:0000256" key="7">
    <source>
        <dbReference type="SAM" id="MobiDB-lite"/>
    </source>
</evidence>
<feature type="compositionally biased region" description="Basic and acidic residues" evidence="7">
    <location>
        <begin position="676"/>
        <end position="685"/>
    </location>
</feature>